<protein>
    <submittedName>
        <fullName evidence="1">Uncharacterized protein</fullName>
    </submittedName>
</protein>
<evidence type="ECO:0000313" key="1">
    <source>
        <dbReference type="EMBL" id="RKO89097.1"/>
    </source>
</evidence>
<keyword evidence="2" id="KW-1185">Reference proteome</keyword>
<reference evidence="2" key="1">
    <citation type="journal article" date="2018" name="Nat. Microbiol.">
        <title>Leveraging single-cell genomics to expand the fungal tree of life.</title>
        <authorList>
            <person name="Ahrendt S.R."/>
            <person name="Quandt C.A."/>
            <person name="Ciobanu D."/>
            <person name="Clum A."/>
            <person name="Salamov A."/>
            <person name="Andreopoulos B."/>
            <person name="Cheng J.F."/>
            <person name="Woyke T."/>
            <person name="Pelin A."/>
            <person name="Henrissat B."/>
            <person name="Reynolds N.K."/>
            <person name="Benny G.L."/>
            <person name="Smith M.E."/>
            <person name="James T.Y."/>
            <person name="Grigoriev I.V."/>
        </authorList>
    </citation>
    <scope>NUCLEOTIDE SEQUENCE [LARGE SCALE GENOMIC DNA]</scope>
</reference>
<name>A0A4V1IR77_9FUNG</name>
<organism evidence="1 2">
    <name type="scientific">Blyttiomyces helicus</name>
    <dbReference type="NCBI Taxonomy" id="388810"/>
    <lineage>
        <taxon>Eukaryota</taxon>
        <taxon>Fungi</taxon>
        <taxon>Fungi incertae sedis</taxon>
        <taxon>Chytridiomycota</taxon>
        <taxon>Chytridiomycota incertae sedis</taxon>
        <taxon>Chytridiomycetes</taxon>
        <taxon>Chytridiomycetes incertae sedis</taxon>
        <taxon>Blyttiomyces</taxon>
    </lineage>
</organism>
<gene>
    <name evidence="1" type="ORF">BDK51DRAFT_33351</name>
</gene>
<dbReference type="AlphaFoldDB" id="A0A4V1IR77"/>
<dbReference type="EMBL" id="KZ996291">
    <property type="protein sequence ID" value="RKO89097.1"/>
    <property type="molecule type" value="Genomic_DNA"/>
</dbReference>
<sequence>MVNAFGCDGVAAALNLDTLIHLSRHLDAATRDSITRHAAEKAILKGSHGEQLPLANLNDLYDLIAGGSGDADPFLLLVRSTSTSHADHVALVLRASSAPSTATTPLARALAERSLSPADAEHVTKVAPLLLNMHDQNIAQTFTNSVISGAKNFSDPLLPAVLHAVRGASRGEHYRRLARHRLSLLPQTDVPPAFSWHQPHAALPEHPLVQAFLRGRKPDLVVTGLDGIREARDLRACFRTKGKYDPNLRCSVIASERGKGSNASCYIAKTRDYFERVLRCWRVRRDEAVRLIHELDGGEGDLGQGILQM</sequence>
<evidence type="ECO:0000313" key="2">
    <source>
        <dbReference type="Proteomes" id="UP000269721"/>
    </source>
</evidence>
<accession>A0A4V1IR77</accession>
<proteinExistence type="predicted"/>
<dbReference type="Proteomes" id="UP000269721">
    <property type="component" value="Unassembled WGS sequence"/>
</dbReference>